<feature type="compositionally biased region" description="Basic and acidic residues" evidence="1">
    <location>
        <begin position="15"/>
        <end position="25"/>
    </location>
</feature>
<comment type="caution">
    <text evidence="3">The sequence shown here is derived from an EMBL/GenBank/DDBJ whole genome shotgun (WGS) entry which is preliminary data.</text>
</comment>
<keyword evidence="2" id="KW-1133">Transmembrane helix</keyword>
<dbReference type="Proteomes" id="UP000799439">
    <property type="component" value="Unassembled WGS sequence"/>
</dbReference>
<keyword evidence="2" id="KW-0812">Transmembrane</keyword>
<sequence>MHPSLSEKSSFGIIMEHDEEKKDNGVVENVFESPKSSLSRTASEEQFSKPPTRPCPAARSTTHDLLKVDTAIANNNADLEKGLLAPQSSRSSAHSPLYEPCRVYSVNTQPQECTMWPSKRTLKTKAKQDKTHRRGSTCFGLSKKWGSLTRKQRLWIRILLVLVVIALGVGVAIGISRAVGGGVYGGKKGTQQIPGSG</sequence>
<evidence type="ECO:0000313" key="4">
    <source>
        <dbReference type="Proteomes" id="UP000799439"/>
    </source>
</evidence>
<protein>
    <submittedName>
        <fullName evidence="3">Uncharacterized protein</fullName>
    </submittedName>
</protein>
<evidence type="ECO:0000256" key="1">
    <source>
        <dbReference type="SAM" id="MobiDB-lite"/>
    </source>
</evidence>
<dbReference type="AlphaFoldDB" id="A0A9P4JA23"/>
<feature type="region of interest" description="Disordered" evidence="1">
    <location>
        <begin position="1"/>
        <end position="60"/>
    </location>
</feature>
<proteinExistence type="predicted"/>
<evidence type="ECO:0000313" key="3">
    <source>
        <dbReference type="EMBL" id="KAF2156845.1"/>
    </source>
</evidence>
<evidence type="ECO:0000256" key="2">
    <source>
        <dbReference type="SAM" id="Phobius"/>
    </source>
</evidence>
<accession>A0A9P4JA23</accession>
<dbReference type="EMBL" id="ML996081">
    <property type="protein sequence ID" value="KAF2156845.1"/>
    <property type="molecule type" value="Genomic_DNA"/>
</dbReference>
<keyword evidence="2" id="KW-0472">Membrane</keyword>
<reference evidence="3" key="1">
    <citation type="journal article" date="2020" name="Stud. Mycol.">
        <title>101 Dothideomycetes genomes: a test case for predicting lifestyles and emergence of pathogens.</title>
        <authorList>
            <person name="Haridas S."/>
            <person name="Albert R."/>
            <person name="Binder M."/>
            <person name="Bloem J."/>
            <person name="Labutti K."/>
            <person name="Salamov A."/>
            <person name="Andreopoulos B."/>
            <person name="Baker S."/>
            <person name="Barry K."/>
            <person name="Bills G."/>
            <person name="Bluhm B."/>
            <person name="Cannon C."/>
            <person name="Castanera R."/>
            <person name="Culley D."/>
            <person name="Daum C."/>
            <person name="Ezra D."/>
            <person name="Gonzalez J."/>
            <person name="Henrissat B."/>
            <person name="Kuo A."/>
            <person name="Liang C."/>
            <person name="Lipzen A."/>
            <person name="Lutzoni F."/>
            <person name="Magnuson J."/>
            <person name="Mondo S."/>
            <person name="Nolan M."/>
            <person name="Ohm R."/>
            <person name="Pangilinan J."/>
            <person name="Park H.-J."/>
            <person name="Ramirez L."/>
            <person name="Alfaro M."/>
            <person name="Sun H."/>
            <person name="Tritt A."/>
            <person name="Yoshinaga Y."/>
            <person name="Zwiers L.-H."/>
            <person name="Turgeon B."/>
            <person name="Goodwin S."/>
            <person name="Spatafora J."/>
            <person name="Crous P."/>
            <person name="Grigoriev I."/>
        </authorList>
    </citation>
    <scope>NUCLEOTIDE SEQUENCE</scope>
    <source>
        <strain evidence="3">CBS 260.36</strain>
    </source>
</reference>
<feature type="transmembrane region" description="Helical" evidence="2">
    <location>
        <begin position="154"/>
        <end position="175"/>
    </location>
</feature>
<organism evidence="3 4">
    <name type="scientific">Myriangium duriaei CBS 260.36</name>
    <dbReference type="NCBI Taxonomy" id="1168546"/>
    <lineage>
        <taxon>Eukaryota</taxon>
        <taxon>Fungi</taxon>
        <taxon>Dikarya</taxon>
        <taxon>Ascomycota</taxon>
        <taxon>Pezizomycotina</taxon>
        <taxon>Dothideomycetes</taxon>
        <taxon>Dothideomycetidae</taxon>
        <taxon>Myriangiales</taxon>
        <taxon>Myriangiaceae</taxon>
        <taxon>Myriangium</taxon>
    </lineage>
</organism>
<dbReference type="OrthoDB" id="5387214at2759"/>
<name>A0A9P4JA23_9PEZI</name>
<keyword evidence="4" id="KW-1185">Reference proteome</keyword>
<gene>
    <name evidence="3" type="ORF">K461DRAFT_289218</name>
</gene>